<dbReference type="GeneID" id="19403843"/>
<organism evidence="2 3">
    <name type="scientific">Exserohilum turcicum (strain 28A)</name>
    <name type="common">Northern leaf blight fungus</name>
    <name type="synonym">Setosphaeria turcica</name>
    <dbReference type="NCBI Taxonomy" id="671987"/>
    <lineage>
        <taxon>Eukaryota</taxon>
        <taxon>Fungi</taxon>
        <taxon>Dikarya</taxon>
        <taxon>Ascomycota</taxon>
        <taxon>Pezizomycotina</taxon>
        <taxon>Dothideomycetes</taxon>
        <taxon>Pleosporomycetidae</taxon>
        <taxon>Pleosporales</taxon>
        <taxon>Pleosporineae</taxon>
        <taxon>Pleosporaceae</taxon>
        <taxon>Exserohilum</taxon>
    </lineage>
</organism>
<accession>R0JME3</accession>
<feature type="region of interest" description="Disordered" evidence="1">
    <location>
        <begin position="166"/>
        <end position="185"/>
    </location>
</feature>
<reference evidence="2 3" key="2">
    <citation type="journal article" date="2013" name="PLoS Genet.">
        <title>Comparative genome structure, secondary metabolite, and effector coding capacity across Cochliobolus pathogens.</title>
        <authorList>
            <person name="Condon B.J."/>
            <person name="Leng Y."/>
            <person name="Wu D."/>
            <person name="Bushley K.E."/>
            <person name="Ohm R.A."/>
            <person name="Otillar R."/>
            <person name="Martin J."/>
            <person name="Schackwitz W."/>
            <person name="Grimwood J."/>
            <person name="MohdZainudin N."/>
            <person name="Xue C."/>
            <person name="Wang R."/>
            <person name="Manning V.A."/>
            <person name="Dhillon B."/>
            <person name="Tu Z.J."/>
            <person name="Steffenson B.J."/>
            <person name="Salamov A."/>
            <person name="Sun H."/>
            <person name="Lowry S."/>
            <person name="LaButti K."/>
            <person name="Han J."/>
            <person name="Copeland A."/>
            <person name="Lindquist E."/>
            <person name="Barry K."/>
            <person name="Schmutz J."/>
            <person name="Baker S.E."/>
            <person name="Ciuffetti L.M."/>
            <person name="Grigoriev I.V."/>
            <person name="Zhong S."/>
            <person name="Turgeon B.G."/>
        </authorList>
    </citation>
    <scope>NUCLEOTIDE SEQUENCE [LARGE SCALE GENOMIC DNA]</scope>
    <source>
        <strain evidence="3">28A</strain>
    </source>
</reference>
<dbReference type="RefSeq" id="XP_008029412.1">
    <property type="nucleotide sequence ID" value="XM_008031221.1"/>
</dbReference>
<proteinExistence type="predicted"/>
<sequence length="209" mass="24133">MDHFSNDAMVTETNAALEQLIKKEIDRCSEALAVAHNEWKQTKQEEDEVFEAEQMALEEDHEREKAHERLHEDESKLLKALPTNQHMAMLHNALLVKQKKEAMLIEEWFNANKIAKKRLREERARRLTTLRGTYERETYTLTKMIEQLRHMAEVAGIFVGDTVTDTSRSAVSPRPSQDQAKAGRTCILSDPPPPHMIILSTLMDTTQWV</sequence>
<dbReference type="HOGENOM" id="CLU_1316123_0_0_1"/>
<evidence type="ECO:0000256" key="1">
    <source>
        <dbReference type="SAM" id="MobiDB-lite"/>
    </source>
</evidence>
<dbReference type="EMBL" id="KB908844">
    <property type="protein sequence ID" value="EOA82413.1"/>
    <property type="molecule type" value="Genomic_DNA"/>
</dbReference>
<evidence type="ECO:0000313" key="2">
    <source>
        <dbReference type="EMBL" id="EOA82413.1"/>
    </source>
</evidence>
<dbReference type="OrthoDB" id="3695680at2759"/>
<reference evidence="2 3" key="1">
    <citation type="journal article" date="2012" name="PLoS Pathog.">
        <title>Diverse lifestyles and strategies of plant pathogenesis encoded in the genomes of eighteen Dothideomycetes fungi.</title>
        <authorList>
            <person name="Ohm R.A."/>
            <person name="Feau N."/>
            <person name="Henrissat B."/>
            <person name="Schoch C.L."/>
            <person name="Horwitz B.A."/>
            <person name="Barry K.W."/>
            <person name="Condon B.J."/>
            <person name="Copeland A.C."/>
            <person name="Dhillon B."/>
            <person name="Glaser F."/>
            <person name="Hesse C.N."/>
            <person name="Kosti I."/>
            <person name="LaButti K."/>
            <person name="Lindquist E.A."/>
            <person name="Lucas S."/>
            <person name="Salamov A.A."/>
            <person name="Bradshaw R.E."/>
            <person name="Ciuffetti L."/>
            <person name="Hamelin R.C."/>
            <person name="Kema G.H.J."/>
            <person name="Lawrence C."/>
            <person name="Scott J.A."/>
            <person name="Spatafora J.W."/>
            <person name="Turgeon B.G."/>
            <person name="de Wit P.J.G.M."/>
            <person name="Zhong S."/>
            <person name="Goodwin S.B."/>
            <person name="Grigoriev I.V."/>
        </authorList>
    </citation>
    <scope>NUCLEOTIDE SEQUENCE [LARGE SCALE GENOMIC DNA]</scope>
    <source>
        <strain evidence="3">28A</strain>
    </source>
</reference>
<dbReference type="AlphaFoldDB" id="R0JME3"/>
<protein>
    <submittedName>
        <fullName evidence="2">Uncharacterized protein</fullName>
    </submittedName>
</protein>
<feature type="compositionally biased region" description="Polar residues" evidence="1">
    <location>
        <begin position="166"/>
        <end position="179"/>
    </location>
</feature>
<dbReference type="Proteomes" id="UP000016935">
    <property type="component" value="Unassembled WGS sequence"/>
</dbReference>
<gene>
    <name evidence="2" type="ORF">SETTUDRAFT_33990</name>
</gene>
<evidence type="ECO:0000313" key="3">
    <source>
        <dbReference type="Proteomes" id="UP000016935"/>
    </source>
</evidence>
<name>R0JME3_EXST2</name>
<keyword evidence="3" id="KW-1185">Reference proteome</keyword>